<organism evidence="2 3">
    <name type="scientific">Fibrella forsythiae</name>
    <dbReference type="NCBI Taxonomy" id="2817061"/>
    <lineage>
        <taxon>Bacteria</taxon>
        <taxon>Pseudomonadati</taxon>
        <taxon>Bacteroidota</taxon>
        <taxon>Cytophagia</taxon>
        <taxon>Cytophagales</taxon>
        <taxon>Spirosomataceae</taxon>
        <taxon>Fibrella</taxon>
    </lineage>
</organism>
<gene>
    <name evidence="2" type="ORF">J2I46_05705</name>
</gene>
<protein>
    <submittedName>
        <fullName evidence="2">NfeD family protein</fullName>
    </submittedName>
</protein>
<reference evidence="2 3" key="1">
    <citation type="submission" date="2021-03" db="EMBL/GenBank/DDBJ databases">
        <title>Fibrella sp. HMF5405 genome sequencing and assembly.</title>
        <authorList>
            <person name="Kang H."/>
            <person name="Kim H."/>
            <person name="Bae S."/>
            <person name="Joh K."/>
        </authorList>
    </citation>
    <scope>NUCLEOTIDE SEQUENCE [LARGE SCALE GENOMIC DNA]</scope>
    <source>
        <strain evidence="2 3">HMF5405</strain>
    </source>
</reference>
<comment type="caution">
    <text evidence="2">The sequence shown here is derived from an EMBL/GenBank/DDBJ whole genome shotgun (WGS) entry which is preliminary data.</text>
</comment>
<keyword evidence="3" id="KW-1185">Reference proteome</keyword>
<accession>A0ABS3JDJ5</accession>
<dbReference type="Pfam" id="PF01957">
    <property type="entry name" value="NfeD"/>
    <property type="match status" value="1"/>
</dbReference>
<name>A0ABS3JDJ5_9BACT</name>
<feature type="domain" description="NfeD-like C-terminal" evidence="1">
    <location>
        <begin position="85"/>
        <end position="140"/>
    </location>
</feature>
<proteinExistence type="predicted"/>
<evidence type="ECO:0000313" key="2">
    <source>
        <dbReference type="EMBL" id="MBO0948068.1"/>
    </source>
</evidence>
<dbReference type="Proteomes" id="UP000664628">
    <property type="component" value="Unassembled WGS sequence"/>
</dbReference>
<evidence type="ECO:0000259" key="1">
    <source>
        <dbReference type="Pfam" id="PF01957"/>
    </source>
</evidence>
<sequence>MTTIFTLPPPINWTDLDTALRTVDLTALTDTCRLGNAGQSVMTLFLSVPGIHSTPPNETPLLAGSGLFLWRWMRRWLTCSTHQADCVGDSVKVTQTIPVHGLGRVNYRGTEWSARTLAGKTHKPGDGVTIRRVEGIILVVD</sequence>
<dbReference type="RefSeq" id="WP_207327986.1">
    <property type="nucleotide sequence ID" value="NZ_JAFMYW010000001.1"/>
</dbReference>
<dbReference type="InterPro" id="IPR002810">
    <property type="entry name" value="NfeD-like_C"/>
</dbReference>
<dbReference type="InterPro" id="IPR012340">
    <property type="entry name" value="NA-bd_OB-fold"/>
</dbReference>
<dbReference type="EMBL" id="JAFMYW010000001">
    <property type="protein sequence ID" value="MBO0948068.1"/>
    <property type="molecule type" value="Genomic_DNA"/>
</dbReference>
<dbReference type="Gene3D" id="2.40.50.140">
    <property type="entry name" value="Nucleic acid-binding proteins"/>
    <property type="match status" value="1"/>
</dbReference>
<evidence type="ECO:0000313" key="3">
    <source>
        <dbReference type="Proteomes" id="UP000664628"/>
    </source>
</evidence>